<reference evidence="1" key="1">
    <citation type="submission" date="2019-08" db="EMBL/GenBank/DDBJ databases">
        <authorList>
            <person name="Kucharzyk K."/>
            <person name="Murdoch R.W."/>
            <person name="Higgins S."/>
            <person name="Loffler F."/>
        </authorList>
    </citation>
    <scope>NUCLEOTIDE SEQUENCE</scope>
</reference>
<dbReference type="Gene3D" id="1.20.1600.10">
    <property type="entry name" value="Outer membrane efflux proteins (OEP)"/>
    <property type="match status" value="1"/>
</dbReference>
<gene>
    <name evidence="1" type="primary">cusC_3</name>
    <name evidence="1" type="ORF">SDC9_53449</name>
</gene>
<name>A0A644WYM1_9ZZZZ</name>
<dbReference type="PROSITE" id="PS51257">
    <property type="entry name" value="PROKAR_LIPOPROTEIN"/>
    <property type="match status" value="1"/>
</dbReference>
<dbReference type="Gene3D" id="2.20.200.10">
    <property type="entry name" value="Outer membrane efflux proteins (OEP)"/>
    <property type="match status" value="1"/>
</dbReference>
<proteinExistence type="predicted"/>
<dbReference type="InterPro" id="IPR010131">
    <property type="entry name" value="MdtP/NodT-like"/>
</dbReference>
<sequence>MKHKLIKFSSLVILLALLQACILPKDALENNITVPVNYLSESADSSNLGNIGWKTFFNDAKLINLIDTALVRNYDLRAALQQIEISKAYYAMSGKAVFPDLQLDAMYDNQLDRKYAFGLSSSWEIDVWGKLRNAKDASKKRFLASKSGLQFTQTVLIAEVAKAYYDLLAYDAELDIIERNIKLQSNALDIVRVQNEAGKATLLAVQQFEAQLYSTKAQYNEIRQLIIATETTLNVLLNRTPQPIDRNEIGMTEGVSRKLNVGIPAQLLNNRPDLKEAELLLTAAGFDVKAAFKAFYPNIAISPFVGFQSNNLNQLVNPASAVLNMLGGLTVPIFLQGKLKANYRIKQAEQRQALLNYERVLNLSLNEVQSNLWKMAEIEKAIDLKSKEFAVLDSAITTSRDLYAYGYANYLEVINAQKNARDTEIQLINTKKNRLFLMVDLYKSLGGGR</sequence>
<accession>A0A644WYM1</accession>
<dbReference type="EMBL" id="VSSQ01001304">
    <property type="protein sequence ID" value="MPM07143.1"/>
    <property type="molecule type" value="Genomic_DNA"/>
</dbReference>
<dbReference type="PANTHER" id="PTHR30203">
    <property type="entry name" value="OUTER MEMBRANE CATION EFFLUX PROTEIN"/>
    <property type="match status" value="1"/>
</dbReference>
<dbReference type="InterPro" id="IPR003423">
    <property type="entry name" value="OMP_efflux"/>
</dbReference>
<protein>
    <submittedName>
        <fullName evidence="1">Cation efflux system protein CusC</fullName>
    </submittedName>
</protein>
<organism evidence="1">
    <name type="scientific">bioreactor metagenome</name>
    <dbReference type="NCBI Taxonomy" id="1076179"/>
    <lineage>
        <taxon>unclassified sequences</taxon>
        <taxon>metagenomes</taxon>
        <taxon>ecological metagenomes</taxon>
    </lineage>
</organism>
<dbReference type="GO" id="GO:0016020">
    <property type="term" value="C:membrane"/>
    <property type="evidence" value="ECO:0007669"/>
    <property type="project" value="InterPro"/>
</dbReference>
<comment type="caution">
    <text evidence="1">The sequence shown here is derived from an EMBL/GenBank/DDBJ whole genome shotgun (WGS) entry which is preliminary data.</text>
</comment>
<dbReference type="PANTHER" id="PTHR30203:SF30">
    <property type="entry name" value="OUTER MEMBRANE PROTEIN-RELATED"/>
    <property type="match status" value="1"/>
</dbReference>
<dbReference type="GO" id="GO:0015562">
    <property type="term" value="F:efflux transmembrane transporter activity"/>
    <property type="evidence" value="ECO:0007669"/>
    <property type="project" value="InterPro"/>
</dbReference>
<dbReference type="Pfam" id="PF02321">
    <property type="entry name" value="OEP"/>
    <property type="match status" value="2"/>
</dbReference>
<dbReference type="AlphaFoldDB" id="A0A644WYM1"/>
<evidence type="ECO:0000313" key="1">
    <source>
        <dbReference type="EMBL" id="MPM07143.1"/>
    </source>
</evidence>
<dbReference type="NCBIfam" id="TIGR01845">
    <property type="entry name" value="outer_NodT"/>
    <property type="match status" value="1"/>
</dbReference>
<dbReference type="SUPFAM" id="SSF56954">
    <property type="entry name" value="Outer membrane efflux proteins (OEP)"/>
    <property type="match status" value="1"/>
</dbReference>